<dbReference type="Proteomes" id="UP001237642">
    <property type="component" value="Unassembled WGS sequence"/>
</dbReference>
<accession>A0AAD8M6D0</accession>
<evidence type="ECO:0000256" key="6">
    <source>
        <dbReference type="RuleBase" id="RU003796"/>
    </source>
</evidence>
<dbReference type="PANTHER" id="PTHR12081:SF51">
    <property type="entry name" value="TRANSCRIPTION FACTOR E2FC"/>
    <property type="match status" value="1"/>
</dbReference>
<dbReference type="PANTHER" id="PTHR12081">
    <property type="entry name" value="TRANSCRIPTION FACTOR E2F"/>
    <property type="match status" value="1"/>
</dbReference>
<dbReference type="InterPro" id="IPR003316">
    <property type="entry name" value="E2F_WHTH_DNA-bd_dom"/>
</dbReference>
<dbReference type="InterPro" id="IPR032198">
    <property type="entry name" value="E2F_CC-MB"/>
</dbReference>
<dbReference type="SUPFAM" id="SSF144074">
    <property type="entry name" value="E2F-DP heterodimerization region"/>
    <property type="match status" value="1"/>
</dbReference>
<evidence type="ECO:0000313" key="9">
    <source>
        <dbReference type="EMBL" id="KAK1362311.1"/>
    </source>
</evidence>
<dbReference type="CDD" id="cd14660">
    <property type="entry name" value="E2F_DD"/>
    <property type="match status" value="1"/>
</dbReference>
<dbReference type="InterPro" id="IPR036388">
    <property type="entry name" value="WH-like_DNA-bd_sf"/>
</dbReference>
<evidence type="ECO:0000256" key="7">
    <source>
        <dbReference type="SAM" id="MobiDB-lite"/>
    </source>
</evidence>
<sequence length="398" mass="45059">MASSAAGGGDELGRHLSAIHLHQHPHFYNSNTHTNNIIINNINSDNNKKPSRRKGNFHYQNPFISPSTPQPQAQLANIVEKDKGKSNETATINGYTNKHTAGVEHSTNLKVTRKPKVSINVKSEPQESYAEHAENLNIATTCRYDSSLGLLTKKFISLIHEAKDGTLDLNKTADVLEVRKRRIYDITNVLEGIGLIEKTAKNHIRWKEFDTKPRESDCQAAQLKAEIESLHAEDNRVEDCIRKAKERLHDLKCDQTSQKYLFVTEKDIMSLPHLKNQTVMVIKAPHASYVEVPDPDEGAFARKEYRLLVRSTTGPINLYLLSKHDGECEDDATKDMKSFNSSVRNGGRYQDVNYFHSEESNMYRLHKIVPSDSNIDDDYWLRSDDSVSASDLWGTSQT</sequence>
<dbReference type="InterPro" id="IPR036390">
    <property type="entry name" value="WH_DNA-bd_sf"/>
</dbReference>
<dbReference type="AlphaFoldDB" id="A0AAD8M6D0"/>
<keyword evidence="4 6" id="KW-0804">Transcription</keyword>
<feature type="region of interest" description="Disordered" evidence="7">
    <location>
        <begin position="41"/>
        <end position="70"/>
    </location>
</feature>
<evidence type="ECO:0000256" key="1">
    <source>
        <dbReference type="ARBA" id="ARBA00010940"/>
    </source>
</evidence>
<dbReference type="SUPFAM" id="SSF46785">
    <property type="entry name" value="Winged helix' DNA-binding domain"/>
    <property type="match status" value="1"/>
</dbReference>
<gene>
    <name evidence="9" type="ORF">POM88_046785</name>
</gene>
<dbReference type="GO" id="GO:0000978">
    <property type="term" value="F:RNA polymerase II cis-regulatory region sequence-specific DNA binding"/>
    <property type="evidence" value="ECO:0007669"/>
    <property type="project" value="InterPro"/>
</dbReference>
<evidence type="ECO:0000256" key="3">
    <source>
        <dbReference type="ARBA" id="ARBA00023125"/>
    </source>
</evidence>
<dbReference type="InterPro" id="IPR037241">
    <property type="entry name" value="E2F-DP_heterodim"/>
</dbReference>
<dbReference type="EMBL" id="JAUIZM010000010">
    <property type="protein sequence ID" value="KAK1362311.1"/>
    <property type="molecule type" value="Genomic_DNA"/>
</dbReference>
<dbReference type="SMART" id="SM01372">
    <property type="entry name" value="E2F_TDP"/>
    <property type="match status" value="1"/>
</dbReference>
<reference evidence="9" key="2">
    <citation type="submission" date="2023-05" db="EMBL/GenBank/DDBJ databases">
        <authorList>
            <person name="Schelkunov M.I."/>
        </authorList>
    </citation>
    <scope>NUCLEOTIDE SEQUENCE</scope>
    <source>
        <strain evidence="9">Hsosn_3</strain>
        <tissue evidence="9">Leaf</tissue>
    </source>
</reference>
<reference evidence="9" key="1">
    <citation type="submission" date="2023-02" db="EMBL/GenBank/DDBJ databases">
        <title>Genome of toxic invasive species Heracleum sosnowskyi carries increased number of genes despite the absence of recent whole-genome duplications.</title>
        <authorList>
            <person name="Schelkunov M."/>
            <person name="Shtratnikova V."/>
            <person name="Makarenko M."/>
            <person name="Klepikova A."/>
            <person name="Omelchenko D."/>
            <person name="Novikova G."/>
            <person name="Obukhova E."/>
            <person name="Bogdanov V."/>
            <person name="Penin A."/>
            <person name="Logacheva M."/>
        </authorList>
    </citation>
    <scope>NUCLEOTIDE SEQUENCE</scope>
    <source>
        <strain evidence="9">Hsosn_3</strain>
        <tissue evidence="9">Leaf</tissue>
    </source>
</reference>
<keyword evidence="3 6" id="KW-0238">DNA-binding</keyword>
<dbReference type="Pfam" id="PF02319">
    <property type="entry name" value="WHD_E2F_TDP"/>
    <property type="match status" value="1"/>
</dbReference>
<dbReference type="FunFam" id="1.10.10.10:FF:000008">
    <property type="entry name" value="E2F transcription factor 1"/>
    <property type="match status" value="1"/>
</dbReference>
<keyword evidence="6" id="KW-0539">Nucleus</keyword>
<keyword evidence="2 6" id="KW-0805">Transcription regulation</keyword>
<dbReference type="InterPro" id="IPR015633">
    <property type="entry name" value="E2F"/>
</dbReference>
<evidence type="ECO:0000256" key="2">
    <source>
        <dbReference type="ARBA" id="ARBA00023015"/>
    </source>
</evidence>
<comment type="similarity">
    <text evidence="1 6">Belongs to the E2F/DP family.</text>
</comment>
<name>A0AAD8M6D0_9APIA</name>
<dbReference type="Gene3D" id="1.10.10.10">
    <property type="entry name" value="Winged helix-like DNA-binding domain superfamily/Winged helix DNA-binding domain"/>
    <property type="match status" value="1"/>
</dbReference>
<comment type="subcellular location">
    <subcellularLocation>
        <location evidence="6">Nucleus</location>
    </subcellularLocation>
</comment>
<keyword evidence="5" id="KW-0131">Cell cycle</keyword>
<proteinExistence type="inferred from homology"/>
<dbReference type="GO" id="GO:0000981">
    <property type="term" value="F:DNA-binding transcription factor activity, RNA polymerase II-specific"/>
    <property type="evidence" value="ECO:0007669"/>
    <property type="project" value="TreeGrafter"/>
</dbReference>
<evidence type="ECO:0000256" key="4">
    <source>
        <dbReference type="ARBA" id="ARBA00023163"/>
    </source>
</evidence>
<feature type="compositionally biased region" description="Polar residues" evidence="7">
    <location>
        <begin position="87"/>
        <end position="107"/>
    </location>
</feature>
<keyword evidence="10" id="KW-1185">Reference proteome</keyword>
<dbReference type="GO" id="GO:0090575">
    <property type="term" value="C:RNA polymerase II transcription regulator complex"/>
    <property type="evidence" value="ECO:0007669"/>
    <property type="project" value="TreeGrafter"/>
</dbReference>
<comment type="caution">
    <text evidence="9">The sequence shown here is derived from an EMBL/GenBank/DDBJ whole genome shotgun (WGS) entry which is preliminary data.</text>
</comment>
<evidence type="ECO:0000259" key="8">
    <source>
        <dbReference type="SMART" id="SM01372"/>
    </source>
</evidence>
<evidence type="ECO:0000313" key="10">
    <source>
        <dbReference type="Proteomes" id="UP001237642"/>
    </source>
</evidence>
<dbReference type="Gene3D" id="6.10.250.540">
    <property type="match status" value="1"/>
</dbReference>
<feature type="compositionally biased region" description="Polar residues" evidence="7">
    <location>
        <begin position="58"/>
        <end position="70"/>
    </location>
</feature>
<organism evidence="9 10">
    <name type="scientific">Heracleum sosnowskyi</name>
    <dbReference type="NCBI Taxonomy" id="360622"/>
    <lineage>
        <taxon>Eukaryota</taxon>
        <taxon>Viridiplantae</taxon>
        <taxon>Streptophyta</taxon>
        <taxon>Embryophyta</taxon>
        <taxon>Tracheophyta</taxon>
        <taxon>Spermatophyta</taxon>
        <taxon>Magnoliopsida</taxon>
        <taxon>eudicotyledons</taxon>
        <taxon>Gunneridae</taxon>
        <taxon>Pentapetalae</taxon>
        <taxon>asterids</taxon>
        <taxon>campanulids</taxon>
        <taxon>Apiales</taxon>
        <taxon>Apiaceae</taxon>
        <taxon>Apioideae</taxon>
        <taxon>apioid superclade</taxon>
        <taxon>Tordylieae</taxon>
        <taxon>Tordyliinae</taxon>
        <taxon>Heracleum</taxon>
    </lineage>
</organism>
<feature type="domain" description="E2F/DP family winged-helix DNA-binding" evidence="8">
    <location>
        <begin position="143"/>
        <end position="208"/>
    </location>
</feature>
<protein>
    <submittedName>
        <fullName evidence="9">Transcription factor E2FC like</fullName>
    </submittedName>
</protein>
<feature type="region of interest" description="Disordered" evidence="7">
    <location>
        <begin position="82"/>
        <end position="107"/>
    </location>
</feature>
<dbReference type="GO" id="GO:0046983">
    <property type="term" value="F:protein dimerization activity"/>
    <property type="evidence" value="ECO:0007669"/>
    <property type="project" value="InterPro"/>
</dbReference>
<dbReference type="Pfam" id="PF16421">
    <property type="entry name" value="E2F_CC-MB"/>
    <property type="match status" value="1"/>
</dbReference>
<evidence type="ECO:0000256" key="5">
    <source>
        <dbReference type="ARBA" id="ARBA00023306"/>
    </source>
</evidence>